<dbReference type="InterPro" id="IPR002716">
    <property type="entry name" value="PIN_dom"/>
</dbReference>
<proteinExistence type="predicted"/>
<name>A0ABW5FJJ9_9PSEU</name>
<dbReference type="InterPro" id="IPR029060">
    <property type="entry name" value="PIN-like_dom_sf"/>
</dbReference>
<sequence length="128" mass="13267">MTPVLDASALLALLYREPGHEQVAESLDGAVVSAVNWAEVVQKLAQRGHPSPTSAADGITSLGVQVVPFGRADAACAGLLWSATRRAGLSLGDRACLAVAQRVPDGVAVTADRAWADLDLGVTVRLIR</sequence>
<accession>A0ABW5FJJ9</accession>
<dbReference type="EMBL" id="JBHUKR010000004">
    <property type="protein sequence ID" value="MFD2415168.1"/>
    <property type="molecule type" value="Genomic_DNA"/>
</dbReference>
<feature type="domain" description="PIN" evidence="5">
    <location>
        <begin position="4"/>
        <end position="119"/>
    </location>
</feature>
<keyword evidence="4" id="KW-0460">Magnesium</keyword>
<keyword evidence="1" id="KW-0540">Nuclease</keyword>
<organism evidence="6 7">
    <name type="scientific">Amycolatopsis pigmentata</name>
    <dbReference type="NCBI Taxonomy" id="450801"/>
    <lineage>
        <taxon>Bacteria</taxon>
        <taxon>Bacillati</taxon>
        <taxon>Actinomycetota</taxon>
        <taxon>Actinomycetes</taxon>
        <taxon>Pseudonocardiales</taxon>
        <taxon>Pseudonocardiaceae</taxon>
        <taxon>Amycolatopsis</taxon>
    </lineage>
</organism>
<keyword evidence="7" id="KW-1185">Reference proteome</keyword>
<protein>
    <submittedName>
        <fullName evidence="6">Type II toxin-antitoxin system VapC family toxin</fullName>
    </submittedName>
</protein>
<keyword evidence="3" id="KW-0378">Hydrolase</keyword>
<evidence type="ECO:0000256" key="3">
    <source>
        <dbReference type="ARBA" id="ARBA00022801"/>
    </source>
</evidence>
<evidence type="ECO:0000256" key="4">
    <source>
        <dbReference type="ARBA" id="ARBA00022842"/>
    </source>
</evidence>
<evidence type="ECO:0000259" key="5">
    <source>
        <dbReference type="Pfam" id="PF01850"/>
    </source>
</evidence>
<dbReference type="RefSeq" id="WP_378260725.1">
    <property type="nucleotide sequence ID" value="NZ_JBHUKR010000004.1"/>
</dbReference>
<evidence type="ECO:0000313" key="6">
    <source>
        <dbReference type="EMBL" id="MFD2415168.1"/>
    </source>
</evidence>
<evidence type="ECO:0000256" key="1">
    <source>
        <dbReference type="ARBA" id="ARBA00022722"/>
    </source>
</evidence>
<evidence type="ECO:0000313" key="7">
    <source>
        <dbReference type="Proteomes" id="UP001597417"/>
    </source>
</evidence>
<dbReference type="Pfam" id="PF01850">
    <property type="entry name" value="PIN"/>
    <property type="match status" value="1"/>
</dbReference>
<dbReference type="CDD" id="cd18682">
    <property type="entry name" value="PIN_VapC-like"/>
    <property type="match status" value="1"/>
</dbReference>
<reference evidence="7" key="1">
    <citation type="journal article" date="2019" name="Int. J. Syst. Evol. Microbiol.">
        <title>The Global Catalogue of Microorganisms (GCM) 10K type strain sequencing project: providing services to taxonomists for standard genome sequencing and annotation.</title>
        <authorList>
            <consortium name="The Broad Institute Genomics Platform"/>
            <consortium name="The Broad Institute Genome Sequencing Center for Infectious Disease"/>
            <person name="Wu L."/>
            <person name="Ma J."/>
        </authorList>
    </citation>
    <scope>NUCLEOTIDE SEQUENCE [LARGE SCALE GENOMIC DNA]</scope>
    <source>
        <strain evidence="7">CGMCC 4.7645</strain>
    </source>
</reference>
<dbReference type="Gene3D" id="3.40.50.1010">
    <property type="entry name" value="5'-nuclease"/>
    <property type="match status" value="1"/>
</dbReference>
<comment type="caution">
    <text evidence="6">The sequence shown here is derived from an EMBL/GenBank/DDBJ whole genome shotgun (WGS) entry which is preliminary data.</text>
</comment>
<dbReference type="Proteomes" id="UP001597417">
    <property type="component" value="Unassembled WGS sequence"/>
</dbReference>
<evidence type="ECO:0000256" key="2">
    <source>
        <dbReference type="ARBA" id="ARBA00022723"/>
    </source>
</evidence>
<dbReference type="SUPFAM" id="SSF88723">
    <property type="entry name" value="PIN domain-like"/>
    <property type="match status" value="1"/>
</dbReference>
<gene>
    <name evidence="6" type="ORF">ACFSXZ_02385</name>
</gene>
<keyword evidence="2" id="KW-0479">Metal-binding</keyword>